<evidence type="ECO:0000313" key="4">
    <source>
        <dbReference type="RefSeq" id="XP_026298376.1"/>
    </source>
</evidence>
<organism evidence="2">
    <name type="scientific">Apis mellifera</name>
    <name type="common">Honeybee</name>
    <dbReference type="NCBI Taxonomy" id="7460"/>
    <lineage>
        <taxon>Eukaryota</taxon>
        <taxon>Metazoa</taxon>
        <taxon>Ecdysozoa</taxon>
        <taxon>Arthropoda</taxon>
        <taxon>Hexapoda</taxon>
        <taxon>Insecta</taxon>
        <taxon>Pterygota</taxon>
        <taxon>Neoptera</taxon>
        <taxon>Endopterygota</taxon>
        <taxon>Hymenoptera</taxon>
        <taxon>Apocrita</taxon>
        <taxon>Aculeata</taxon>
        <taxon>Apoidea</taxon>
        <taxon>Anthophila</taxon>
        <taxon>Apidae</taxon>
        <taxon>Apis</taxon>
    </lineage>
</organism>
<dbReference type="SUPFAM" id="SSF52047">
    <property type="entry name" value="RNI-like"/>
    <property type="match status" value="1"/>
</dbReference>
<evidence type="ECO:0000313" key="3">
    <source>
        <dbReference type="Proteomes" id="UP000005203"/>
    </source>
</evidence>
<dbReference type="KEGG" id="ame:100577711"/>
<evidence type="ECO:0000313" key="2">
    <source>
        <dbReference type="EnsemblMetazoa" id="XP_026298376"/>
    </source>
</evidence>
<dbReference type="AlphaFoldDB" id="A0A7M7MN53"/>
<dbReference type="Pfam" id="PF13516">
    <property type="entry name" value="LRR_6"/>
    <property type="match status" value="3"/>
</dbReference>
<dbReference type="EnsemblMetazoa" id="XM_026442591">
    <property type="protein sequence ID" value="XP_026298376"/>
    <property type="gene ID" value="LOC100577711"/>
</dbReference>
<dbReference type="Gene3D" id="3.80.10.10">
    <property type="entry name" value="Ribonuclease Inhibitor"/>
    <property type="match status" value="2"/>
</dbReference>
<reference evidence="2" key="1">
    <citation type="submission" date="2021-01" db="UniProtKB">
        <authorList>
            <consortium name="EnsemblMetazoa"/>
        </authorList>
    </citation>
    <scope>IDENTIFICATION</scope>
    <source>
        <strain evidence="2">DH4</strain>
    </source>
</reference>
<dbReference type="OrthoDB" id="272549at2759"/>
<dbReference type="InterPro" id="IPR032675">
    <property type="entry name" value="LRR_dom_sf"/>
</dbReference>
<keyword evidence="1" id="KW-0677">Repeat</keyword>
<sequence>MNNITKFNKYQYSSGCMCTSCEKVNLLNMLQNVKPFYIHETVLGQCFFKCFCKEICNTEKKLDMCGHVINKKIGRNLQDKDIPALLIFLKKNQDITHLNLANNNISNPGFINLIDHFLQYKIIQDLDIQNNNISDIGINYMLKFGIDLKLKNLNLKANKFSEQTLRNMAFFLLKNKHINNLNIADVNQTASTLIYFIMVLSSDQKISNKSLKSLDISRPNPKCMYYFDSAHFADMIGHMLKYNNTLIAIHLQKYNFSCHDIESMMLNTKYNNSLHILDLGCNNIGDYGIDHISKWLAKKPALKTLILCRNIITDHGARSLSYSIPFSKLLFLDISYNKITDNGMVNILYTLKKCPMLRQLKIFGNCIGHSSAKIIKRMLLSQVLNQENIDVRPYKVDHRWYFAKYEGDYYEKENNIPYYLSSQMQKLTSSKIPDSKIYYKYTYSTTSEIKLQHLTVSLISTKLSRNYIKDCRCCYCLKCQASDYDEKCRDIDHPDTCTCCKCKGDESSEWSIDKSILKKVVSPPDPAKNIEYIIKEVNSKTRKDILRWININEDILEEDLKLIDPSLTKESTEESVSCKCSWMQLSSSLLQKYLQQSSSKNLIIIPKDNFICLKDKCKNFHVKKSSSNDCTNASRNK</sequence>
<dbReference type="Proteomes" id="UP000005203">
    <property type="component" value="Linkage group LG8"/>
</dbReference>
<evidence type="ECO:0000256" key="1">
    <source>
        <dbReference type="ARBA" id="ARBA00022737"/>
    </source>
</evidence>
<dbReference type="SMART" id="SM00368">
    <property type="entry name" value="LRR_RI"/>
    <property type="match status" value="5"/>
</dbReference>
<name>A0A7M7MN53_APIME</name>
<accession>A0A7M7MN53</accession>
<dbReference type="PANTHER" id="PTHR24111:SF0">
    <property type="entry name" value="LEUCINE-RICH REPEAT-CONTAINING PROTEIN"/>
    <property type="match status" value="1"/>
</dbReference>
<gene>
    <name evidence="4" type="primary">LOC100577711</name>
</gene>
<accession>A0A8B8H313</accession>
<dbReference type="PANTHER" id="PTHR24111">
    <property type="entry name" value="LEUCINE-RICH REPEAT-CONTAINING PROTEIN 34"/>
    <property type="match status" value="1"/>
</dbReference>
<dbReference type="RefSeq" id="XP_026298376.1">
    <property type="nucleotide sequence ID" value="XM_026442591.1"/>
</dbReference>
<dbReference type="InterPro" id="IPR001611">
    <property type="entry name" value="Leu-rich_rpt"/>
</dbReference>
<dbReference type="InterPro" id="IPR052201">
    <property type="entry name" value="LRR-containing_regulator"/>
</dbReference>
<keyword evidence="3" id="KW-1185">Reference proteome</keyword>
<dbReference type="GeneID" id="100577711"/>
<proteinExistence type="predicted"/>
<protein>
    <submittedName>
        <fullName evidence="4">Uncharacterized protein LOC100577711</fullName>
    </submittedName>
</protein>
<reference evidence="4" key="2">
    <citation type="submission" date="2025-04" db="UniProtKB">
        <authorList>
            <consortium name="RefSeq"/>
        </authorList>
    </citation>
    <scope>IDENTIFICATION</scope>
    <source>
        <strain evidence="4">DH4</strain>
        <tissue evidence="4">Whole body</tissue>
    </source>
</reference>